<evidence type="ECO:0000313" key="1">
    <source>
        <dbReference type="EMBL" id="PSU18721.1"/>
    </source>
</evidence>
<dbReference type="EMBL" id="PYMM01000001">
    <property type="protein sequence ID" value="PSU18721.1"/>
    <property type="molecule type" value="Genomic_DNA"/>
</dbReference>
<evidence type="ECO:0000313" key="2">
    <source>
        <dbReference type="Proteomes" id="UP000241404"/>
    </source>
</evidence>
<comment type="caution">
    <text evidence="1">The sequence shown here is derived from an EMBL/GenBank/DDBJ whole genome shotgun (WGS) entry which is preliminary data.</text>
</comment>
<accession>A0ABD6X7N5</accession>
<name>A0ABD6X7N5_PHODM</name>
<dbReference type="AlphaFoldDB" id="A0ABD6X7N5"/>
<dbReference type="RefSeq" id="WP_107200337.1">
    <property type="nucleotide sequence ID" value="NZ_PYMM01000001.1"/>
</dbReference>
<organism evidence="1 2">
    <name type="scientific">Photobacterium damselae</name>
    <dbReference type="NCBI Taxonomy" id="38293"/>
    <lineage>
        <taxon>Bacteria</taxon>
        <taxon>Pseudomonadati</taxon>
        <taxon>Pseudomonadota</taxon>
        <taxon>Gammaproteobacteria</taxon>
        <taxon>Vibrionales</taxon>
        <taxon>Vibrionaceae</taxon>
        <taxon>Photobacterium</taxon>
    </lineage>
</organism>
<gene>
    <name evidence="1" type="ORF">CTM90_01690</name>
</gene>
<sequence length="357" mass="39451">MKLINILPLFFLFWMNYSFAMSSITIQIKDNKIQYTDAKKYGSYYRVTKGMQPLTTPVYRWYSGGLKRAFTDKVMLRSRSDASIKFDISDSFSLKGVSFKLTNGTDFSKTKGDVTEVSKCSEQSQSATYDDMVGDSCVASEGHKLNSGSSQRFTDGFTPIVQIDNDSLIQKFKDANAPSGKYIAQIRFDAEYFMAVDPYSFVSNQTASGGLNVYINYEKAIDFSVNVDGDGIMESSHIYGGRIGGRTNFKIHINGEFNSVSAKLEHIGNFNLVSTSYPSERIPYNIDCISITKGACGASSSHWVIDGEKKISEGGITLDGDNDLSFALGLSYSTASDKLKTSGDYSDQFNIIFSPNL</sequence>
<protein>
    <submittedName>
        <fullName evidence="1">Uncharacterized protein</fullName>
    </submittedName>
</protein>
<dbReference type="Proteomes" id="UP000241404">
    <property type="component" value="Unassembled WGS sequence"/>
</dbReference>
<proteinExistence type="predicted"/>
<reference evidence="1 2" key="1">
    <citation type="submission" date="2018-03" db="EMBL/GenBank/DDBJ databases">
        <title>Whole genome sequencing of Histamine producing bacteria.</title>
        <authorList>
            <person name="Butler K."/>
        </authorList>
    </citation>
    <scope>NUCLEOTIDE SEQUENCE [LARGE SCALE GENOMIC DNA]</scope>
    <source>
        <strain evidence="1 2">BT-6</strain>
    </source>
</reference>